<dbReference type="AlphaFoldDB" id="A0A1G4B7B2"/>
<feature type="chain" id="PRO_5009602558" evidence="1">
    <location>
        <begin position="22"/>
        <end position="76"/>
    </location>
</feature>
<evidence type="ECO:0000313" key="2">
    <source>
        <dbReference type="EMBL" id="OHE97172.1"/>
    </source>
</evidence>
<evidence type="ECO:0000313" key="3">
    <source>
        <dbReference type="Proteomes" id="UP000176998"/>
    </source>
</evidence>
<dbReference type="GeneID" id="34560758"/>
<protein>
    <submittedName>
        <fullName evidence="2">Uncharacterized protein</fullName>
    </submittedName>
</protein>
<keyword evidence="1" id="KW-0732">Signal</keyword>
<gene>
    <name evidence="2" type="ORF">CORC01_07613</name>
</gene>
<dbReference type="OrthoDB" id="4802537at2759"/>
<dbReference type="Proteomes" id="UP000176998">
    <property type="component" value="Unassembled WGS sequence"/>
</dbReference>
<name>A0A1G4B7B2_9PEZI</name>
<accession>A0A1G4B7B2</accession>
<reference evidence="2 3" key="1">
    <citation type="submission" date="2016-09" db="EMBL/GenBank/DDBJ databases">
        <authorList>
            <person name="Capua I."/>
            <person name="De Benedictis P."/>
            <person name="Joannis T."/>
            <person name="Lombin L.H."/>
            <person name="Cattoli G."/>
        </authorList>
    </citation>
    <scope>NUCLEOTIDE SEQUENCE [LARGE SCALE GENOMIC DNA]</scope>
    <source>
        <strain evidence="2 3">IMI 309357</strain>
    </source>
</reference>
<keyword evidence="3" id="KW-1185">Reference proteome</keyword>
<proteinExistence type="predicted"/>
<comment type="caution">
    <text evidence="2">The sequence shown here is derived from an EMBL/GenBank/DDBJ whole genome shotgun (WGS) entry which is preliminary data.</text>
</comment>
<organism evidence="2 3">
    <name type="scientific">Colletotrichum orchidophilum</name>
    <dbReference type="NCBI Taxonomy" id="1209926"/>
    <lineage>
        <taxon>Eukaryota</taxon>
        <taxon>Fungi</taxon>
        <taxon>Dikarya</taxon>
        <taxon>Ascomycota</taxon>
        <taxon>Pezizomycotina</taxon>
        <taxon>Sordariomycetes</taxon>
        <taxon>Hypocreomycetidae</taxon>
        <taxon>Glomerellales</taxon>
        <taxon>Glomerellaceae</taxon>
        <taxon>Colletotrichum</taxon>
    </lineage>
</organism>
<dbReference type="EMBL" id="MJBS01000061">
    <property type="protein sequence ID" value="OHE97172.1"/>
    <property type="molecule type" value="Genomic_DNA"/>
</dbReference>
<sequence length="76" mass="8639">MQTIQSLLIVAILTCVPIAYAECYKDGMSGEYDVDKNTPVDLRVVCAQLSGNYVKNEFRRVCIMDSKGRKWDFQIS</sequence>
<feature type="signal peptide" evidence="1">
    <location>
        <begin position="1"/>
        <end position="21"/>
    </location>
</feature>
<dbReference type="RefSeq" id="XP_022474327.1">
    <property type="nucleotide sequence ID" value="XM_022619248.1"/>
</dbReference>
<evidence type="ECO:0000256" key="1">
    <source>
        <dbReference type="SAM" id="SignalP"/>
    </source>
</evidence>
<feature type="non-terminal residue" evidence="2">
    <location>
        <position position="76"/>
    </location>
</feature>